<dbReference type="InterPro" id="IPR010481">
    <property type="entry name" value="Cdc24/Scd1_N"/>
</dbReference>
<gene>
    <name evidence="2" type="ORF">HK100_001687</name>
</gene>
<dbReference type="EMBL" id="JADGJH010001373">
    <property type="protein sequence ID" value="KAJ3114355.1"/>
    <property type="molecule type" value="Genomic_DNA"/>
</dbReference>
<evidence type="ECO:0000259" key="1">
    <source>
        <dbReference type="Pfam" id="PF06395"/>
    </source>
</evidence>
<dbReference type="PANTHER" id="PTHR47339:SF1">
    <property type="entry name" value="CELL DIVISION CONTROL PROTEIN 24"/>
    <property type="match status" value="1"/>
</dbReference>
<accession>A0AAD5SXK3</accession>
<protein>
    <recommendedName>
        <fullName evidence="1">Cdc24/Scd1 N-terminal domain-containing protein</fullName>
    </recommendedName>
</protein>
<dbReference type="GO" id="GO:0030010">
    <property type="term" value="P:establishment of cell polarity"/>
    <property type="evidence" value="ECO:0007669"/>
    <property type="project" value="TreeGrafter"/>
</dbReference>
<sequence>MTSLGMARRKSNATAATPGLAAMQRKGSLSVNQPTIINNPASLSVNLNSSATSTSFINTSASVSENSVKPLFKRCIDLIATLYSFPLFEFYLFPDGIDNYLVQSSDEALPTIAEPVEVLWHTFKLGASALFGAPLCVIYNELAATVNGAFLSPSDVSHLTVGNYPTKPCKENVYQFLTACAEMGIPLAKELSGISELYKDNTSGFMK</sequence>
<dbReference type="GO" id="GO:0031106">
    <property type="term" value="P:septin ring organization"/>
    <property type="evidence" value="ECO:0007669"/>
    <property type="project" value="TreeGrafter"/>
</dbReference>
<proteinExistence type="predicted"/>
<feature type="non-terminal residue" evidence="2">
    <location>
        <position position="1"/>
    </location>
</feature>
<organism evidence="2 3">
    <name type="scientific">Physocladia obscura</name>
    <dbReference type="NCBI Taxonomy" id="109957"/>
    <lineage>
        <taxon>Eukaryota</taxon>
        <taxon>Fungi</taxon>
        <taxon>Fungi incertae sedis</taxon>
        <taxon>Chytridiomycota</taxon>
        <taxon>Chytridiomycota incertae sedis</taxon>
        <taxon>Chytridiomycetes</taxon>
        <taxon>Chytridiales</taxon>
        <taxon>Chytriomycetaceae</taxon>
        <taxon>Physocladia</taxon>
    </lineage>
</organism>
<feature type="domain" description="Cdc24/Scd1 N-terminal" evidence="1">
    <location>
        <begin position="114"/>
        <end position="207"/>
    </location>
</feature>
<dbReference type="Pfam" id="PF06395">
    <property type="entry name" value="CDC24"/>
    <property type="match status" value="1"/>
</dbReference>
<dbReference type="GO" id="GO:0000935">
    <property type="term" value="C:division septum"/>
    <property type="evidence" value="ECO:0007669"/>
    <property type="project" value="TreeGrafter"/>
</dbReference>
<dbReference type="Proteomes" id="UP001211907">
    <property type="component" value="Unassembled WGS sequence"/>
</dbReference>
<dbReference type="GO" id="GO:0005737">
    <property type="term" value="C:cytoplasm"/>
    <property type="evidence" value="ECO:0007669"/>
    <property type="project" value="TreeGrafter"/>
</dbReference>
<keyword evidence="3" id="KW-1185">Reference proteome</keyword>
<reference evidence="2" key="1">
    <citation type="submission" date="2020-05" db="EMBL/GenBank/DDBJ databases">
        <title>Phylogenomic resolution of chytrid fungi.</title>
        <authorList>
            <person name="Stajich J.E."/>
            <person name="Amses K."/>
            <person name="Simmons R."/>
            <person name="Seto K."/>
            <person name="Myers J."/>
            <person name="Bonds A."/>
            <person name="Quandt C.A."/>
            <person name="Barry K."/>
            <person name="Liu P."/>
            <person name="Grigoriev I."/>
            <person name="Longcore J.E."/>
            <person name="James T.Y."/>
        </authorList>
    </citation>
    <scope>NUCLEOTIDE SEQUENCE</scope>
    <source>
        <strain evidence="2">JEL0513</strain>
    </source>
</reference>
<evidence type="ECO:0000313" key="3">
    <source>
        <dbReference type="Proteomes" id="UP001211907"/>
    </source>
</evidence>
<dbReference type="AlphaFoldDB" id="A0AAD5SXK3"/>
<dbReference type="GO" id="GO:0005634">
    <property type="term" value="C:nucleus"/>
    <property type="evidence" value="ECO:0007669"/>
    <property type="project" value="TreeGrafter"/>
</dbReference>
<comment type="caution">
    <text evidence="2">The sequence shown here is derived from an EMBL/GenBank/DDBJ whole genome shotgun (WGS) entry which is preliminary data.</text>
</comment>
<dbReference type="InterPro" id="IPR053026">
    <property type="entry name" value="CDC42_GEF"/>
</dbReference>
<name>A0AAD5SXK3_9FUNG</name>
<evidence type="ECO:0000313" key="2">
    <source>
        <dbReference type="EMBL" id="KAJ3114355.1"/>
    </source>
</evidence>
<dbReference type="PANTHER" id="PTHR47339">
    <property type="entry name" value="CELL DIVISION CONTROL PROTEIN 24"/>
    <property type="match status" value="1"/>
</dbReference>
<dbReference type="GO" id="GO:0043332">
    <property type="term" value="C:mating projection tip"/>
    <property type="evidence" value="ECO:0007669"/>
    <property type="project" value="TreeGrafter"/>
</dbReference>